<dbReference type="EMBL" id="LPUY01000012">
    <property type="protein sequence ID" value="KUP94538.1"/>
    <property type="molecule type" value="Genomic_DNA"/>
</dbReference>
<evidence type="ECO:0000259" key="2">
    <source>
        <dbReference type="Pfam" id="PF08484"/>
    </source>
</evidence>
<comment type="caution">
    <text evidence="3">The sequence shown here is derived from an EMBL/GenBank/DDBJ whole genome shotgun (WGS) entry which is preliminary data.</text>
</comment>
<evidence type="ECO:0000313" key="4">
    <source>
        <dbReference type="Proteomes" id="UP000068382"/>
    </source>
</evidence>
<proteinExistence type="predicted"/>
<dbReference type="PANTHER" id="PTHR43861">
    <property type="entry name" value="TRANS-ACONITATE 2-METHYLTRANSFERASE-RELATED"/>
    <property type="match status" value="1"/>
</dbReference>
<reference evidence="3 4" key="1">
    <citation type="submission" date="2015-12" db="EMBL/GenBank/DDBJ databases">
        <title>Genome sequence of the marine Rhodobacteraceae strain O3.65, Candidatus Tritonibacter horizontis.</title>
        <authorList>
            <person name="Poehlein A."/>
            <person name="Giebel H.A."/>
            <person name="Voget S."/>
            <person name="Brinkhoff T."/>
        </authorList>
    </citation>
    <scope>NUCLEOTIDE SEQUENCE [LARGE SCALE GENOMIC DNA]</scope>
    <source>
        <strain evidence="3 4">O3.65</strain>
    </source>
</reference>
<dbReference type="InterPro" id="IPR038576">
    <property type="entry name" value="Methyltransf_Zn-bd_dom_put_sf"/>
</dbReference>
<dbReference type="RefSeq" id="WP_068240065.1">
    <property type="nucleotide sequence ID" value="NZ_LPUY01000012.1"/>
</dbReference>
<dbReference type="Gene3D" id="3.40.50.720">
    <property type="entry name" value="NAD(P)-binding Rossmann-like Domain"/>
    <property type="match status" value="1"/>
</dbReference>
<dbReference type="InterPro" id="IPR013691">
    <property type="entry name" value="MeTrfase_14"/>
</dbReference>
<dbReference type="Gene3D" id="3.40.50.150">
    <property type="entry name" value="Vaccinia Virus protein VP39"/>
    <property type="match status" value="1"/>
</dbReference>
<dbReference type="Proteomes" id="UP000068382">
    <property type="component" value="Unassembled WGS sequence"/>
</dbReference>
<dbReference type="Gene3D" id="6.20.50.110">
    <property type="entry name" value="Methyltransferase, zinc-binding domain"/>
    <property type="match status" value="1"/>
</dbReference>
<dbReference type="Pfam" id="PF13489">
    <property type="entry name" value="Methyltransf_23"/>
    <property type="match status" value="1"/>
</dbReference>
<feature type="domain" description="Methyltransferase putative zinc binding" evidence="1">
    <location>
        <begin position="5"/>
        <end position="65"/>
    </location>
</feature>
<name>A0A132C1P3_9RHOB</name>
<dbReference type="PANTHER" id="PTHR43861:SF5">
    <property type="entry name" value="BLL5978 PROTEIN"/>
    <property type="match status" value="1"/>
</dbReference>
<evidence type="ECO:0000259" key="1">
    <source>
        <dbReference type="Pfam" id="PF08421"/>
    </source>
</evidence>
<dbReference type="PATRIC" id="fig|1768241.3.peg.471"/>
<dbReference type="OrthoDB" id="9815644at2"/>
<dbReference type="AlphaFoldDB" id="A0A132C1P3"/>
<keyword evidence="4" id="KW-1185">Reference proteome</keyword>
<dbReference type="InterPro" id="IPR029063">
    <property type="entry name" value="SAM-dependent_MTases_sf"/>
</dbReference>
<sequence length="396" mass="43875">METCCSLCQGQSLHKFLDLGRQPLANKYPKPSAFKDEKFFPLEVFFCEECKNVQLGEMVPRSIMFEDYYYLSSVNGGLVRHFEALAEELKAARFVVDVGSNDGVLLRPLKSLGVRAMGVEPSVNVSKLANDEGLETLCAFFDETSARRVLDSHGAADVIVASSVFTHLDAPDDFIRAAEILLAGDGKLVIEVEYILNMINQVQFERFYLDRIFYYSISSMKALFAKHGMVITGVEPVAQHGGSLRFTLMRAAAGTEAPELQDLIETELQVLNTAALTDFGQRCRDLTEKLVAGLKRWRDEGVKVAGYGAPARLSTITNFGGIDSELLPFTVDDSPLKQGRTSPGAHIPVVAASELEAFRPDVLVVFAYEYIDDIRKKTGNLYDYYMPIPLVELKAP</sequence>
<evidence type="ECO:0008006" key="5">
    <source>
        <dbReference type="Google" id="ProtNLM"/>
    </source>
</evidence>
<accession>A0A132C1P3</accession>
<dbReference type="Pfam" id="PF08484">
    <property type="entry name" value="Methyltransf_14"/>
    <property type="match status" value="1"/>
</dbReference>
<dbReference type="InterPro" id="IPR013630">
    <property type="entry name" value="Methyltransf_Zn-bd_dom_put"/>
</dbReference>
<protein>
    <recommendedName>
        <fullName evidence="5">Ubiquinone biosynthesis O-methyltransferase</fullName>
    </recommendedName>
</protein>
<gene>
    <name evidence="3" type="ORF">TRIHO_04640</name>
</gene>
<evidence type="ECO:0000313" key="3">
    <source>
        <dbReference type="EMBL" id="KUP94538.1"/>
    </source>
</evidence>
<dbReference type="Pfam" id="PF08421">
    <property type="entry name" value="Methyltransf_13"/>
    <property type="match status" value="1"/>
</dbReference>
<organism evidence="3 4">
    <name type="scientific">Tritonibacter horizontis</name>
    <dbReference type="NCBI Taxonomy" id="1768241"/>
    <lineage>
        <taxon>Bacteria</taxon>
        <taxon>Pseudomonadati</taxon>
        <taxon>Pseudomonadota</taxon>
        <taxon>Alphaproteobacteria</taxon>
        <taxon>Rhodobacterales</taxon>
        <taxon>Paracoccaceae</taxon>
        <taxon>Tritonibacter</taxon>
    </lineage>
</organism>
<feature type="domain" description="C-methyltransferase" evidence="2">
    <location>
        <begin position="239"/>
        <end position="380"/>
    </location>
</feature>
<dbReference type="SUPFAM" id="SSF53335">
    <property type="entry name" value="S-adenosyl-L-methionine-dependent methyltransferases"/>
    <property type="match status" value="1"/>
</dbReference>
<dbReference type="CDD" id="cd02440">
    <property type="entry name" value="AdoMet_MTases"/>
    <property type="match status" value="1"/>
</dbReference>